<accession>A0ACC0MAX0</accession>
<comment type="caution">
    <text evidence="1">The sequence shown here is derived from an EMBL/GenBank/DDBJ whole genome shotgun (WGS) entry which is preliminary data.</text>
</comment>
<sequence>MNTISIVSFFNATIVGASAVWTGGVRTTHSTTFDNVKAVQTGGARIDKDGATRTGGTTGGAKIVEAGTMIRHGKKIYLKSASKDDIFNRETESTN</sequence>
<dbReference type="Proteomes" id="UP001062846">
    <property type="component" value="Chromosome 9"/>
</dbReference>
<organism evidence="1 2">
    <name type="scientific">Rhododendron molle</name>
    <name type="common">Chinese azalea</name>
    <name type="synonym">Azalea mollis</name>
    <dbReference type="NCBI Taxonomy" id="49168"/>
    <lineage>
        <taxon>Eukaryota</taxon>
        <taxon>Viridiplantae</taxon>
        <taxon>Streptophyta</taxon>
        <taxon>Embryophyta</taxon>
        <taxon>Tracheophyta</taxon>
        <taxon>Spermatophyta</taxon>
        <taxon>Magnoliopsida</taxon>
        <taxon>eudicotyledons</taxon>
        <taxon>Gunneridae</taxon>
        <taxon>Pentapetalae</taxon>
        <taxon>asterids</taxon>
        <taxon>Ericales</taxon>
        <taxon>Ericaceae</taxon>
        <taxon>Ericoideae</taxon>
        <taxon>Rhodoreae</taxon>
        <taxon>Rhododendron</taxon>
    </lineage>
</organism>
<keyword evidence="2" id="KW-1185">Reference proteome</keyword>
<gene>
    <name evidence="1" type="ORF">RHMOL_Rhmol09G0075900</name>
</gene>
<reference evidence="1" key="1">
    <citation type="submission" date="2022-02" db="EMBL/GenBank/DDBJ databases">
        <title>Plant Genome Project.</title>
        <authorList>
            <person name="Zhang R.-G."/>
        </authorList>
    </citation>
    <scope>NUCLEOTIDE SEQUENCE</scope>
    <source>
        <strain evidence="1">AT1</strain>
    </source>
</reference>
<evidence type="ECO:0000313" key="1">
    <source>
        <dbReference type="EMBL" id="KAI8538100.1"/>
    </source>
</evidence>
<proteinExistence type="predicted"/>
<name>A0ACC0MAX0_RHOML</name>
<protein>
    <submittedName>
        <fullName evidence="1">Uncharacterized protein</fullName>
    </submittedName>
</protein>
<evidence type="ECO:0000313" key="2">
    <source>
        <dbReference type="Proteomes" id="UP001062846"/>
    </source>
</evidence>
<dbReference type="EMBL" id="CM046396">
    <property type="protein sequence ID" value="KAI8538100.1"/>
    <property type="molecule type" value="Genomic_DNA"/>
</dbReference>